<dbReference type="AlphaFoldDB" id="A0A239HCC4"/>
<dbReference type="EMBL" id="FZOJ01000021">
    <property type="protein sequence ID" value="SNS78678.1"/>
    <property type="molecule type" value="Genomic_DNA"/>
</dbReference>
<protein>
    <submittedName>
        <fullName evidence="2">HDIG domain-containing protein</fullName>
    </submittedName>
</protein>
<name>A0A239HCC4_9FIRM</name>
<dbReference type="InterPro" id="IPR006675">
    <property type="entry name" value="HDIG_dom"/>
</dbReference>
<evidence type="ECO:0000313" key="2">
    <source>
        <dbReference type="EMBL" id="SNS78678.1"/>
    </source>
</evidence>
<dbReference type="InterPro" id="IPR006674">
    <property type="entry name" value="HD_domain"/>
</dbReference>
<feature type="domain" description="HD" evidence="1">
    <location>
        <begin position="56"/>
        <end position="149"/>
    </location>
</feature>
<accession>A0A239HCC4</accession>
<proteinExistence type="predicted"/>
<evidence type="ECO:0000313" key="3">
    <source>
        <dbReference type="Proteomes" id="UP000198304"/>
    </source>
</evidence>
<gene>
    <name evidence="2" type="ORF">SAMN05446037_102114</name>
</gene>
<dbReference type="SUPFAM" id="SSF109604">
    <property type="entry name" value="HD-domain/PDEase-like"/>
    <property type="match status" value="1"/>
</dbReference>
<dbReference type="InterPro" id="IPR003607">
    <property type="entry name" value="HD/PDEase_dom"/>
</dbReference>
<dbReference type="Gene3D" id="1.10.3210.10">
    <property type="entry name" value="Hypothetical protein af1432"/>
    <property type="match status" value="1"/>
</dbReference>
<sequence length="227" mass="26766">MYAVKLERLKSHKRNLEAYIERDTIKLLEMSPEYRDTYDPKTGKITIVKKIHKGTLKHVLNCIDIVYQLNELEMFQKFSIDRELLMKASILHDIGKQQPKLKVGEVIDPKSAFEDGKIHAAKSAKMALEKYKISERLYWIIYYHHHMETELQWNAVVEDSQWLLHYRLFKMIDGLSAALTRRDANINISLVEDGLLVFEDNRNQDYSGTWHYNLHTGSREKINPFSK</sequence>
<dbReference type="Pfam" id="PF01966">
    <property type="entry name" value="HD"/>
    <property type="match status" value="1"/>
</dbReference>
<evidence type="ECO:0000259" key="1">
    <source>
        <dbReference type="Pfam" id="PF01966"/>
    </source>
</evidence>
<reference evidence="2 3" key="1">
    <citation type="submission" date="2017-06" db="EMBL/GenBank/DDBJ databases">
        <authorList>
            <person name="Kim H.J."/>
            <person name="Triplett B.A."/>
        </authorList>
    </citation>
    <scope>NUCLEOTIDE SEQUENCE [LARGE SCALE GENOMIC DNA]</scope>
    <source>
        <strain evidence="2 3">SCA</strain>
    </source>
</reference>
<organism evidence="2 3">
    <name type="scientific">Anaerovirgula multivorans</name>
    <dbReference type="NCBI Taxonomy" id="312168"/>
    <lineage>
        <taxon>Bacteria</taxon>
        <taxon>Bacillati</taxon>
        <taxon>Bacillota</taxon>
        <taxon>Clostridia</taxon>
        <taxon>Peptostreptococcales</taxon>
        <taxon>Natronincolaceae</taxon>
        <taxon>Anaerovirgula</taxon>
    </lineage>
</organism>
<dbReference type="RefSeq" id="WP_176431439.1">
    <property type="nucleotide sequence ID" value="NZ_FZOJ01000021.1"/>
</dbReference>
<keyword evidence="3" id="KW-1185">Reference proteome</keyword>
<dbReference type="CDD" id="cd00077">
    <property type="entry name" value="HDc"/>
    <property type="match status" value="1"/>
</dbReference>
<dbReference type="NCBIfam" id="TIGR00277">
    <property type="entry name" value="HDIG"/>
    <property type="match status" value="1"/>
</dbReference>
<dbReference type="Proteomes" id="UP000198304">
    <property type="component" value="Unassembled WGS sequence"/>
</dbReference>